<name>A0A834HJK6_RHYFE</name>
<proteinExistence type="inferred from homology"/>
<comment type="caution">
    <text evidence="5">The sequence shown here is derived from an EMBL/GenBank/DDBJ whole genome shotgun (WGS) entry which is preliminary data.</text>
</comment>
<evidence type="ECO:0000259" key="4">
    <source>
        <dbReference type="Pfam" id="PF10363"/>
    </source>
</evidence>
<dbReference type="AlphaFoldDB" id="A0A834HJK6"/>
<accession>A0A834HJK6</accession>
<feature type="repeat" description="HEAT" evidence="2">
    <location>
        <begin position="778"/>
        <end position="811"/>
    </location>
</feature>
<protein>
    <submittedName>
        <fullName evidence="5">Uncharacterized protein</fullName>
    </submittedName>
</protein>
<feature type="domain" description="RNA polymerase II assembly factor Rtp1 C-terminal" evidence="3">
    <location>
        <begin position="862"/>
        <end position="894"/>
    </location>
</feature>
<feature type="domain" description="RNA polymerase II assembly factor Rtp1 C-terminal" evidence="4">
    <location>
        <begin position="658"/>
        <end position="770"/>
    </location>
</feature>
<gene>
    <name evidence="5" type="ORF">GWI33_004130</name>
</gene>
<organism evidence="5 6">
    <name type="scientific">Rhynchophorus ferrugineus</name>
    <name type="common">Red palm weevil</name>
    <name type="synonym">Curculio ferrugineus</name>
    <dbReference type="NCBI Taxonomy" id="354439"/>
    <lineage>
        <taxon>Eukaryota</taxon>
        <taxon>Metazoa</taxon>
        <taxon>Ecdysozoa</taxon>
        <taxon>Arthropoda</taxon>
        <taxon>Hexapoda</taxon>
        <taxon>Insecta</taxon>
        <taxon>Pterygota</taxon>
        <taxon>Neoptera</taxon>
        <taxon>Endopterygota</taxon>
        <taxon>Coleoptera</taxon>
        <taxon>Polyphaga</taxon>
        <taxon>Cucujiformia</taxon>
        <taxon>Curculionidae</taxon>
        <taxon>Dryophthorinae</taxon>
        <taxon>Rhynchophorus</taxon>
    </lineage>
</organism>
<evidence type="ECO:0000256" key="1">
    <source>
        <dbReference type="ARBA" id="ARBA00005724"/>
    </source>
</evidence>
<dbReference type="SUPFAM" id="SSF48371">
    <property type="entry name" value="ARM repeat"/>
    <property type="match status" value="1"/>
</dbReference>
<dbReference type="OrthoDB" id="39591at2759"/>
<dbReference type="PANTHER" id="PTHR20959">
    <property type="entry name" value="TRANSPORT AND GOLGI ORGANIZATION PROTEIN 6 FAMILY MEMBER"/>
    <property type="match status" value="1"/>
</dbReference>
<dbReference type="Pfam" id="PF10304">
    <property type="entry name" value="RTP1_C2"/>
    <property type="match status" value="1"/>
</dbReference>
<dbReference type="PROSITE" id="PS50077">
    <property type="entry name" value="HEAT_REPEAT"/>
    <property type="match status" value="1"/>
</dbReference>
<dbReference type="Pfam" id="PF10363">
    <property type="entry name" value="RTP1_C1"/>
    <property type="match status" value="1"/>
</dbReference>
<dbReference type="InterPro" id="IPR039600">
    <property type="entry name" value="TANGO6/Rtp1"/>
</dbReference>
<dbReference type="PANTHER" id="PTHR20959:SF1">
    <property type="entry name" value="TRANSPORT AND GOLGI ORGANIZATION PROTEIN 6 HOMOLOG"/>
    <property type="match status" value="1"/>
</dbReference>
<evidence type="ECO:0000256" key="2">
    <source>
        <dbReference type="PROSITE-ProRule" id="PRU00103"/>
    </source>
</evidence>
<evidence type="ECO:0000313" key="6">
    <source>
        <dbReference type="Proteomes" id="UP000625711"/>
    </source>
</evidence>
<evidence type="ECO:0000259" key="3">
    <source>
        <dbReference type="Pfam" id="PF10304"/>
    </source>
</evidence>
<dbReference type="Proteomes" id="UP000625711">
    <property type="component" value="Unassembled WGS sequence"/>
</dbReference>
<dbReference type="Gene3D" id="1.25.10.10">
    <property type="entry name" value="Leucine-rich Repeat Variant"/>
    <property type="match status" value="1"/>
</dbReference>
<comment type="similarity">
    <text evidence="1">Belongs to the Tango6 family.</text>
</comment>
<dbReference type="InterPro" id="IPR021133">
    <property type="entry name" value="HEAT_type_2"/>
</dbReference>
<dbReference type="InterPro" id="IPR011989">
    <property type="entry name" value="ARM-like"/>
</dbReference>
<sequence length="916" mass="105873">MDKSALVILLNKLVIRNVNSLESKFANTFEELCRDLKCTEEDIITELKDINQYYFSSTYSAEWRNLLCIFYVFSKIGKLLKFDDTQLLSVKEITITKKAVAYIVKTGIYEKLLPKLPFSLPRPPVVNNDIFYEYNILKCAILAFYNLLKNEHLRTIILTEAFIGMLSGLYQIAYCPIKKDLKQICHEDIYERIHCEKKLAITILTKLKENIHPSIYVKNTMIIFQENSPLWFKKAVSQTLTNIMLSSTGIEYIAIAMLSGTDNDKSHNWKALDILYKLISSCKFLPDFKDNICKQVIGLLENTNEDCYNFERLFVTCTRRFYSEYPEIGKDIFLRKVISELLHFTYKGYTFVDGSCTLKIKKNIRLIHAIFVERSIDSDCLPIEILKPVLGVLFRIFVVTLNSPFKITNSESKHLIRNYIDQVHDDIVLFDALLFNIHISQQILPFRNDIQLGVVVNEIMLTKSEHNIIYSLSENSEALMKIVSSETKILKRLFIYLLNCLDDEDKYFKKGQEDLLAIENDISGYFEKAVCVYRLLSTLAEDKYVQKMVVESPEEIVIFIKNTLEKTLQDRTHITRHSESEQFQRLFLVVMVLNALVNNDIKQSQKHFKELISSLQIIKDETDHVELSTLIEKILEQINISESKASNVSIEETKSKFDLALEDICDPLLPVRGHGLMALKKLVEIKDESVMHRKQYVLTIFQQNIKNEDSFIYLNAIDGLAALFDIFPDTVLNTLCDEYADFTKRDKKWDEVRMKLGEVLVRITKLLGEMGSKYKALLLNTFLNGTKDDDHLVRASALSNLGEICGVLGYKLGNIITEVLVCVHAIVTTDKAIEPRRAAVTVIRQLFVGLESETIEFLKDEILQIYRTLKTIYNTDKDDVMRLQAQLALEELNENMKNYVFPKPELNLQKKIIMLD</sequence>
<dbReference type="InterPro" id="IPR019451">
    <property type="entry name" value="Rtp1_C1"/>
</dbReference>
<evidence type="ECO:0000313" key="5">
    <source>
        <dbReference type="EMBL" id="KAF7262779.1"/>
    </source>
</evidence>
<dbReference type="InterPro" id="IPR016024">
    <property type="entry name" value="ARM-type_fold"/>
</dbReference>
<dbReference type="EMBL" id="JAACXV010023968">
    <property type="protein sequence ID" value="KAF7262779.1"/>
    <property type="molecule type" value="Genomic_DNA"/>
</dbReference>
<dbReference type="InterPro" id="IPR019414">
    <property type="entry name" value="Rtp1_C2"/>
</dbReference>
<dbReference type="GO" id="GO:0009306">
    <property type="term" value="P:protein secretion"/>
    <property type="evidence" value="ECO:0007669"/>
    <property type="project" value="TreeGrafter"/>
</dbReference>
<keyword evidence="6" id="KW-1185">Reference proteome</keyword>
<reference evidence="5" key="1">
    <citation type="submission" date="2020-08" db="EMBL/GenBank/DDBJ databases">
        <title>Genome sequencing and assembly of the red palm weevil Rhynchophorus ferrugineus.</title>
        <authorList>
            <person name="Dias G.B."/>
            <person name="Bergman C.M."/>
            <person name="Manee M."/>
        </authorList>
    </citation>
    <scope>NUCLEOTIDE SEQUENCE</scope>
    <source>
        <strain evidence="5">AA-2017</strain>
        <tissue evidence="5">Whole larva</tissue>
    </source>
</reference>